<dbReference type="OrthoDB" id="3267321at2"/>
<evidence type="ECO:0000256" key="2">
    <source>
        <dbReference type="ARBA" id="ARBA00022448"/>
    </source>
</evidence>
<evidence type="ECO:0000256" key="1">
    <source>
        <dbReference type="ARBA" id="ARBA00004167"/>
    </source>
</evidence>
<dbReference type="eggNOG" id="COG1826">
    <property type="taxonomic scope" value="Bacteria"/>
</dbReference>
<dbReference type="STRING" id="446470.Snas_0706"/>
<keyword evidence="4" id="KW-0653">Protein transport</keyword>
<evidence type="ECO:0000256" key="3">
    <source>
        <dbReference type="ARBA" id="ARBA00022692"/>
    </source>
</evidence>
<feature type="compositionally biased region" description="Basic and acidic residues" evidence="8">
    <location>
        <begin position="90"/>
        <end position="103"/>
    </location>
</feature>
<keyword evidence="3 9" id="KW-0812">Transmembrane</keyword>
<dbReference type="PRINTS" id="PR01506">
    <property type="entry name" value="TATBPROTEIN"/>
</dbReference>
<dbReference type="EMBL" id="CP001778">
    <property type="protein sequence ID" value="ADD40419.1"/>
    <property type="molecule type" value="Genomic_DNA"/>
</dbReference>
<keyword evidence="11" id="KW-1185">Reference proteome</keyword>
<keyword evidence="5 9" id="KW-1133">Transmembrane helix</keyword>
<evidence type="ECO:0000256" key="5">
    <source>
        <dbReference type="ARBA" id="ARBA00022989"/>
    </source>
</evidence>
<keyword evidence="2" id="KW-0813">Transport</keyword>
<dbReference type="GO" id="GO:0015031">
    <property type="term" value="P:protein transport"/>
    <property type="evidence" value="ECO:0007669"/>
    <property type="project" value="UniProtKB-KW"/>
</dbReference>
<keyword evidence="7 9" id="KW-0472">Membrane</keyword>
<keyword evidence="6" id="KW-0811">Translocation</keyword>
<dbReference type="Pfam" id="PF02416">
    <property type="entry name" value="TatA_B_E"/>
    <property type="match status" value="1"/>
</dbReference>
<feature type="region of interest" description="Disordered" evidence="8">
    <location>
        <begin position="90"/>
        <end position="146"/>
    </location>
</feature>
<evidence type="ECO:0000313" key="11">
    <source>
        <dbReference type="Proteomes" id="UP000000844"/>
    </source>
</evidence>
<dbReference type="GO" id="GO:0016020">
    <property type="term" value="C:membrane"/>
    <property type="evidence" value="ECO:0007669"/>
    <property type="project" value="UniProtKB-ARBA"/>
</dbReference>
<proteinExistence type="predicted"/>
<evidence type="ECO:0000256" key="7">
    <source>
        <dbReference type="ARBA" id="ARBA00023136"/>
    </source>
</evidence>
<dbReference type="KEGG" id="sna:Snas_0706"/>
<feature type="transmembrane region" description="Helical" evidence="9">
    <location>
        <begin position="6"/>
        <end position="22"/>
    </location>
</feature>
<organism evidence="10 11">
    <name type="scientific">Stackebrandtia nassauensis (strain DSM 44728 / CIP 108903 / NRRL B-16338 / NBRC 102104 / LLR-40K-21)</name>
    <dbReference type="NCBI Taxonomy" id="446470"/>
    <lineage>
        <taxon>Bacteria</taxon>
        <taxon>Bacillati</taxon>
        <taxon>Actinomycetota</taxon>
        <taxon>Actinomycetes</taxon>
        <taxon>Glycomycetales</taxon>
        <taxon>Glycomycetaceae</taxon>
        <taxon>Stackebrandtia</taxon>
    </lineage>
</organism>
<dbReference type="Gene3D" id="1.20.5.3310">
    <property type="match status" value="1"/>
</dbReference>
<evidence type="ECO:0000256" key="6">
    <source>
        <dbReference type="ARBA" id="ARBA00023010"/>
    </source>
</evidence>
<dbReference type="AlphaFoldDB" id="D3Q720"/>
<evidence type="ECO:0000256" key="4">
    <source>
        <dbReference type="ARBA" id="ARBA00022927"/>
    </source>
</evidence>
<accession>D3Q720</accession>
<comment type="subcellular location">
    <subcellularLocation>
        <location evidence="1">Membrane</location>
        <topology evidence="1">Single-pass membrane protein</topology>
    </subcellularLocation>
</comment>
<gene>
    <name evidence="10" type="ordered locus">Snas_0706</name>
</gene>
<protein>
    <submittedName>
        <fullName evidence="10">Sec-independent translocation protein mttA/Hcf106</fullName>
    </submittedName>
</protein>
<dbReference type="Proteomes" id="UP000000844">
    <property type="component" value="Chromosome"/>
</dbReference>
<dbReference type="HOGENOM" id="CLU_086034_2_1_11"/>
<reference evidence="10 11" key="1">
    <citation type="journal article" date="2009" name="Stand. Genomic Sci.">
        <title>Complete genome sequence of Stackebrandtia nassauensis type strain (LLR-40K-21).</title>
        <authorList>
            <person name="Munk C."/>
            <person name="Lapidus A."/>
            <person name="Copeland A."/>
            <person name="Jando M."/>
            <person name="Mayilraj S."/>
            <person name="Glavina Del Rio T."/>
            <person name="Nolan M."/>
            <person name="Chen F."/>
            <person name="Lucas S."/>
            <person name="Tice H."/>
            <person name="Cheng J.F."/>
            <person name="Han C."/>
            <person name="Detter J.C."/>
            <person name="Bruce D."/>
            <person name="Goodwin L."/>
            <person name="Chain P."/>
            <person name="Pitluck S."/>
            <person name="Goker M."/>
            <person name="Ovchinikova G."/>
            <person name="Pati A."/>
            <person name="Ivanova N."/>
            <person name="Mavromatis K."/>
            <person name="Chen A."/>
            <person name="Palaniappan K."/>
            <person name="Land M."/>
            <person name="Hauser L."/>
            <person name="Chang Y.J."/>
            <person name="Jeffries C.D."/>
            <person name="Bristow J."/>
            <person name="Eisen J.A."/>
            <person name="Markowitz V."/>
            <person name="Hugenholtz P."/>
            <person name="Kyrpides N.C."/>
            <person name="Klenk H.P."/>
        </authorList>
    </citation>
    <scope>NUCLEOTIDE SEQUENCE [LARGE SCALE GENOMIC DNA]</scope>
    <source>
        <strain evidence="11">DSM 44728 / CIP 108903 / NRRL B-16338 / NBRC 102104 / LLR-40K-21</strain>
    </source>
</reference>
<evidence type="ECO:0000256" key="9">
    <source>
        <dbReference type="SAM" id="Phobius"/>
    </source>
</evidence>
<sequence length="146" mass="15973">MLDNLGGLEIVVLLLVALFIIGPERLPKVLKSVGNGIRKLRRMASNATADISKEVGHDIDITDLHPKTFIRKHVLSAADEEALKNPLKSALDDVKKHTQPLRDELDDTASAIRSKPGRANGSRRDRDDEDESPSSSKAHSYDADAT</sequence>
<dbReference type="InterPro" id="IPR003369">
    <property type="entry name" value="TatA/B/E"/>
</dbReference>
<name>D3Q720_STANL</name>
<evidence type="ECO:0000256" key="8">
    <source>
        <dbReference type="SAM" id="MobiDB-lite"/>
    </source>
</evidence>
<dbReference type="RefSeq" id="WP_013015990.1">
    <property type="nucleotide sequence ID" value="NC_013947.1"/>
</dbReference>
<evidence type="ECO:0000313" key="10">
    <source>
        <dbReference type="EMBL" id="ADD40419.1"/>
    </source>
</evidence>